<dbReference type="InterPro" id="IPR038955">
    <property type="entry name" value="PriA/CPL1_fungi"/>
</dbReference>
<dbReference type="Proteomes" id="UP000813824">
    <property type="component" value="Unassembled WGS sequence"/>
</dbReference>
<gene>
    <name evidence="2" type="ORF">BXZ70DRAFT_904450</name>
</gene>
<evidence type="ECO:0000313" key="3">
    <source>
        <dbReference type="Proteomes" id="UP000813824"/>
    </source>
</evidence>
<dbReference type="PANTHER" id="PTHR35192:SF2">
    <property type="entry name" value="APPLE DOMAIN-CONTAINING PROTEIN"/>
    <property type="match status" value="1"/>
</dbReference>
<dbReference type="EMBL" id="JAEVFJ010000004">
    <property type="protein sequence ID" value="KAH8105224.1"/>
    <property type="molecule type" value="Genomic_DNA"/>
</dbReference>
<dbReference type="InterPro" id="IPR048661">
    <property type="entry name" value="CPL1-like"/>
</dbReference>
<keyword evidence="3" id="KW-1185">Reference proteome</keyword>
<accession>A0A8K0XTC7</accession>
<proteinExistence type="predicted"/>
<dbReference type="Pfam" id="PF21671">
    <property type="entry name" value="CPL1-like"/>
    <property type="match status" value="1"/>
</dbReference>
<evidence type="ECO:0000259" key="1">
    <source>
        <dbReference type="Pfam" id="PF21671"/>
    </source>
</evidence>
<comment type="caution">
    <text evidence="2">The sequence shown here is derived from an EMBL/GenBank/DDBJ whole genome shotgun (WGS) entry which is preliminary data.</text>
</comment>
<protein>
    <recommendedName>
        <fullName evidence="1">Protein CPL1-like domain-containing protein</fullName>
    </recommendedName>
</protein>
<organism evidence="2 3">
    <name type="scientific">Cristinia sonorae</name>
    <dbReference type="NCBI Taxonomy" id="1940300"/>
    <lineage>
        <taxon>Eukaryota</taxon>
        <taxon>Fungi</taxon>
        <taxon>Dikarya</taxon>
        <taxon>Basidiomycota</taxon>
        <taxon>Agaricomycotina</taxon>
        <taxon>Agaricomycetes</taxon>
        <taxon>Agaricomycetidae</taxon>
        <taxon>Agaricales</taxon>
        <taxon>Pleurotineae</taxon>
        <taxon>Stephanosporaceae</taxon>
        <taxon>Cristinia</taxon>
    </lineage>
</organism>
<dbReference type="OrthoDB" id="439917at2759"/>
<evidence type="ECO:0000313" key="2">
    <source>
        <dbReference type="EMBL" id="KAH8105224.1"/>
    </source>
</evidence>
<feature type="domain" description="Protein CPL1-like" evidence="1">
    <location>
        <begin position="32"/>
        <end position="95"/>
    </location>
</feature>
<dbReference type="PANTHER" id="PTHR35192">
    <property type="entry name" value="PROTEIN, PUTATIVE-RELATED"/>
    <property type="match status" value="1"/>
</dbReference>
<sequence length="198" mass="21348">MPKSATSHEYAQRHSICGVDLTACGEDRLGNVETISDLKSCGGCSTSPSLSLGSPLGIDCNAISGVSEVACEKGSCLVNRCYAGYTVSENKSTCLRIAGLEPSFDNGDQNPFCGSVCIRSWKSIHRSKVKDTIGRQNVGSPMGYTGMTNQSPFFMIIIGPNAVDLNHARLNKHVLVTHILPYLVLKWGSEDMFWVKAL</sequence>
<dbReference type="AlphaFoldDB" id="A0A8K0XTC7"/>
<reference evidence="2" key="1">
    <citation type="journal article" date="2021" name="New Phytol.">
        <title>Evolutionary innovations through gain and loss of genes in the ectomycorrhizal Boletales.</title>
        <authorList>
            <person name="Wu G."/>
            <person name="Miyauchi S."/>
            <person name="Morin E."/>
            <person name="Kuo A."/>
            <person name="Drula E."/>
            <person name="Varga T."/>
            <person name="Kohler A."/>
            <person name="Feng B."/>
            <person name="Cao Y."/>
            <person name="Lipzen A."/>
            <person name="Daum C."/>
            <person name="Hundley H."/>
            <person name="Pangilinan J."/>
            <person name="Johnson J."/>
            <person name="Barry K."/>
            <person name="LaButti K."/>
            <person name="Ng V."/>
            <person name="Ahrendt S."/>
            <person name="Min B."/>
            <person name="Choi I.G."/>
            <person name="Park H."/>
            <person name="Plett J.M."/>
            <person name="Magnuson J."/>
            <person name="Spatafora J.W."/>
            <person name="Nagy L.G."/>
            <person name="Henrissat B."/>
            <person name="Grigoriev I.V."/>
            <person name="Yang Z.L."/>
            <person name="Xu J."/>
            <person name="Martin F.M."/>
        </authorList>
    </citation>
    <scope>NUCLEOTIDE SEQUENCE</scope>
    <source>
        <strain evidence="2">KKN 215</strain>
    </source>
</reference>
<name>A0A8K0XTC7_9AGAR</name>